<name>A0A419RVC7_9SPHN</name>
<dbReference type="PRINTS" id="PR00081">
    <property type="entry name" value="GDHRDH"/>
</dbReference>
<dbReference type="Pfam" id="PF00106">
    <property type="entry name" value="adh_short"/>
    <property type="match status" value="1"/>
</dbReference>
<dbReference type="RefSeq" id="WP_120048732.1">
    <property type="nucleotide sequence ID" value="NZ_RAHX01000001.1"/>
</dbReference>
<evidence type="ECO:0000313" key="2">
    <source>
        <dbReference type="Proteomes" id="UP000285232"/>
    </source>
</evidence>
<dbReference type="Gene3D" id="3.40.50.720">
    <property type="entry name" value="NAD(P)-binding Rossmann-like Domain"/>
    <property type="match status" value="1"/>
</dbReference>
<protein>
    <submittedName>
        <fullName evidence="1">SDR family NAD(P)-dependent oxidoreductase</fullName>
    </submittedName>
</protein>
<dbReference type="SUPFAM" id="SSF51735">
    <property type="entry name" value="NAD(P)-binding Rossmann-fold domains"/>
    <property type="match status" value="1"/>
</dbReference>
<sequence length="228" mass="23909">MSGKTAIVIGASRGIGLGLARELADRGYKVIATERSQSEGLRDAAAKYEPQIEIATCDVTEKDSVAGLTGKCDEGSVDLLIVNAGIYGGDDQALDDLTRESVADILETNAVGPAQAALALLPLVKDGGTIGMMSSKMGSIDDSSGGVNLYRLSKVSQNMLSRSLFENHAKARGVGVISLHPGWVQTDMGGPNAMLDVKTSVIGMLDLLEAESEPRHIFLAYDGSTVPW</sequence>
<comment type="caution">
    <text evidence="1">The sequence shown here is derived from an EMBL/GenBank/DDBJ whole genome shotgun (WGS) entry which is preliminary data.</text>
</comment>
<dbReference type="GO" id="GO:0016616">
    <property type="term" value="F:oxidoreductase activity, acting on the CH-OH group of donors, NAD or NADP as acceptor"/>
    <property type="evidence" value="ECO:0007669"/>
    <property type="project" value="TreeGrafter"/>
</dbReference>
<dbReference type="InterPro" id="IPR052184">
    <property type="entry name" value="SDR_enzymes"/>
</dbReference>
<evidence type="ECO:0000313" key="1">
    <source>
        <dbReference type="EMBL" id="RJY09720.1"/>
    </source>
</evidence>
<dbReference type="PANTHER" id="PTHR45458">
    <property type="entry name" value="SHORT-CHAIN DEHYDROGENASE/REDUCTASE SDR"/>
    <property type="match status" value="1"/>
</dbReference>
<proteinExistence type="predicted"/>
<organism evidence="1 2">
    <name type="scientific">Aurantiacibacter aquimixticola</name>
    <dbReference type="NCBI Taxonomy" id="1958945"/>
    <lineage>
        <taxon>Bacteria</taxon>
        <taxon>Pseudomonadati</taxon>
        <taxon>Pseudomonadota</taxon>
        <taxon>Alphaproteobacteria</taxon>
        <taxon>Sphingomonadales</taxon>
        <taxon>Erythrobacteraceae</taxon>
        <taxon>Aurantiacibacter</taxon>
    </lineage>
</organism>
<dbReference type="EMBL" id="RAHX01000001">
    <property type="protein sequence ID" value="RJY09720.1"/>
    <property type="molecule type" value="Genomic_DNA"/>
</dbReference>
<dbReference type="AlphaFoldDB" id="A0A419RVC7"/>
<dbReference type="InterPro" id="IPR036291">
    <property type="entry name" value="NAD(P)-bd_dom_sf"/>
</dbReference>
<gene>
    <name evidence="1" type="ORF">D6201_10480</name>
</gene>
<dbReference type="OrthoDB" id="9785826at2"/>
<accession>A0A419RVC7</accession>
<dbReference type="Proteomes" id="UP000285232">
    <property type="component" value="Unassembled WGS sequence"/>
</dbReference>
<reference evidence="1 2" key="1">
    <citation type="journal article" date="2017" name="Int. J. Syst. Evol. Microbiol.">
        <title>Erythrobacter aquimixticola sp. nov., isolated from the junction between the ocean and a freshwater spring.</title>
        <authorList>
            <person name="Park S."/>
            <person name="Jung Y.T."/>
            <person name="Choi S.J."/>
            <person name="Yoon J.H."/>
        </authorList>
    </citation>
    <scope>NUCLEOTIDE SEQUENCE [LARGE SCALE GENOMIC DNA]</scope>
    <source>
        <strain evidence="1 2">JSSK-14</strain>
    </source>
</reference>
<dbReference type="PANTHER" id="PTHR45458:SF1">
    <property type="entry name" value="SHORT CHAIN DEHYDROGENASE"/>
    <property type="match status" value="1"/>
</dbReference>
<keyword evidence="2" id="KW-1185">Reference proteome</keyword>
<dbReference type="InterPro" id="IPR002347">
    <property type="entry name" value="SDR_fam"/>
</dbReference>